<organism evidence="2">
    <name type="scientific">Dyadobacter sp. 676</name>
    <dbReference type="NCBI Taxonomy" id="3088362"/>
    <lineage>
        <taxon>Bacteria</taxon>
        <taxon>Pseudomonadati</taxon>
        <taxon>Bacteroidota</taxon>
        <taxon>Cytophagia</taxon>
        <taxon>Cytophagales</taxon>
        <taxon>Spirosomataceae</taxon>
        <taxon>Dyadobacter</taxon>
    </lineage>
</organism>
<gene>
    <name evidence="2" type="ORF">ABV298_00050</name>
</gene>
<feature type="compositionally biased region" description="Polar residues" evidence="1">
    <location>
        <begin position="44"/>
        <end position="57"/>
    </location>
</feature>
<dbReference type="EMBL" id="CP159289">
    <property type="protein sequence ID" value="XCH24859.1"/>
    <property type="molecule type" value="Genomic_DNA"/>
</dbReference>
<feature type="region of interest" description="Disordered" evidence="1">
    <location>
        <begin position="44"/>
        <end position="66"/>
    </location>
</feature>
<sequence length="693" mass="76894">MAKKKQPVAKKVKAFFAEKANRKYIALAVVVLAVFIVAKLSKKPTTSSDTTGNKDQTGTGGGSSALPDYSANADAALGSYSISKGGREFTFSRTPEFAIQFNDDGTITDVTPGLNFDGTTNKIGNMRVYYMLGYCVFQNSNGTYNKFAGVYLPDGIYTLRQFVADENVAPNLGAFKQKLSGWNGGVNASNSRLSEIFLSVKTTASQGNSAVPRWLRVSRHLVFPSVAVAKDWTAYKKFFCLVDQNRGSTAQQYQNLGVNTDLDYNNPSPQPKTWNTPRKGDATIQPESWFYDQGKGWIERSGPSKRFVLTDEYPENMQGQDPQIDEKMYHFYKGALDRIVQVHGPTNKRDTGLYGSYGIDNVAGLIRTDALRYDRAVYEESLTTHIHDIYDPATSQWAGPCKYYTTGAVNVRNVNHSRYMYNDVKMLPYEIIYVNERVKIGTKTYQGQDREANIIGFGWAKAQSMVEPIGFGIEYASTGEIIPYPNGELHSKENLEIPMPWEEAFTAGFWCTLVFNGVALWNAPGARFGTDASKLHWWTNQPVFWKKTGGNWEPYVSGQNGAPVNSDTGLMHRLWACPIDAYYAGSEAVWAIRDRIQVLEHVSYQSSKGTFIAQPGAAGSHLNGFGPVNQHFFAVRDALDQGKGISLRGSGNAGKVLIYYNGHLAPHEYEDNVIIDGVNLGRVYGRQTVSRVV</sequence>
<evidence type="ECO:0000313" key="2">
    <source>
        <dbReference type="EMBL" id="XCH24859.1"/>
    </source>
</evidence>
<proteinExistence type="predicted"/>
<dbReference type="RefSeq" id="WP_353720166.1">
    <property type="nucleotide sequence ID" value="NZ_CP159289.1"/>
</dbReference>
<accession>A0AAU8FLW0</accession>
<protein>
    <submittedName>
        <fullName evidence="2">Uncharacterized protein</fullName>
    </submittedName>
</protein>
<evidence type="ECO:0000256" key="1">
    <source>
        <dbReference type="SAM" id="MobiDB-lite"/>
    </source>
</evidence>
<dbReference type="AlphaFoldDB" id="A0AAU8FLW0"/>
<feature type="region of interest" description="Disordered" evidence="1">
    <location>
        <begin position="261"/>
        <end position="280"/>
    </location>
</feature>
<feature type="compositionally biased region" description="Polar residues" evidence="1">
    <location>
        <begin position="261"/>
        <end position="276"/>
    </location>
</feature>
<name>A0AAU8FLW0_9BACT</name>
<reference evidence="2" key="1">
    <citation type="submission" date="2024-06" db="EMBL/GenBank/DDBJ databases">
        <title>Sequencing and assembly of the genome of Dyadobacter sp. strain 676, a symbiont of Cyamopsis tetragonoloba.</title>
        <authorList>
            <person name="Guro P."/>
            <person name="Sazanova A."/>
            <person name="Kuznetsova I."/>
            <person name="Belimov A."/>
            <person name="Safronova V."/>
        </authorList>
    </citation>
    <scope>NUCLEOTIDE SEQUENCE</scope>
    <source>
        <strain evidence="2">676</strain>
    </source>
</reference>